<keyword evidence="2" id="KW-1185">Reference proteome</keyword>
<evidence type="ECO:0000313" key="2">
    <source>
        <dbReference type="Proteomes" id="UP001066276"/>
    </source>
</evidence>
<gene>
    <name evidence="1" type="ORF">NDU88_002061</name>
</gene>
<accession>A0AAV7VA50</accession>
<dbReference type="AlphaFoldDB" id="A0AAV7VA50"/>
<name>A0AAV7VA50_PLEWA</name>
<proteinExistence type="predicted"/>
<dbReference type="Proteomes" id="UP001066276">
    <property type="component" value="Chromosome 2_1"/>
</dbReference>
<reference evidence="1" key="1">
    <citation type="journal article" date="2022" name="bioRxiv">
        <title>Sequencing and chromosome-scale assembly of the giantPleurodeles waltlgenome.</title>
        <authorList>
            <person name="Brown T."/>
            <person name="Elewa A."/>
            <person name="Iarovenko S."/>
            <person name="Subramanian E."/>
            <person name="Araus A.J."/>
            <person name="Petzold A."/>
            <person name="Susuki M."/>
            <person name="Suzuki K.-i.T."/>
            <person name="Hayashi T."/>
            <person name="Toyoda A."/>
            <person name="Oliveira C."/>
            <person name="Osipova E."/>
            <person name="Leigh N.D."/>
            <person name="Simon A."/>
            <person name="Yun M.H."/>
        </authorList>
    </citation>
    <scope>NUCLEOTIDE SEQUENCE</scope>
    <source>
        <strain evidence="1">20211129_DDA</strain>
        <tissue evidence="1">Liver</tissue>
    </source>
</reference>
<comment type="caution">
    <text evidence="1">The sequence shown here is derived from an EMBL/GenBank/DDBJ whole genome shotgun (WGS) entry which is preliminary data.</text>
</comment>
<sequence length="122" mass="13499">MWCCVGLMFSMGRAENKQMKLSFDAKKAAKTMLTDGVEVAPETTKEDIQSVLLHMQQSLTAIYTKIDSLTEWVDTMASALAKQENIILAAKSYISVGEDNSNSGTEKLLSMQKVLYVIQAKN</sequence>
<organism evidence="1 2">
    <name type="scientific">Pleurodeles waltl</name>
    <name type="common">Iberian ribbed newt</name>
    <dbReference type="NCBI Taxonomy" id="8319"/>
    <lineage>
        <taxon>Eukaryota</taxon>
        <taxon>Metazoa</taxon>
        <taxon>Chordata</taxon>
        <taxon>Craniata</taxon>
        <taxon>Vertebrata</taxon>
        <taxon>Euteleostomi</taxon>
        <taxon>Amphibia</taxon>
        <taxon>Batrachia</taxon>
        <taxon>Caudata</taxon>
        <taxon>Salamandroidea</taxon>
        <taxon>Salamandridae</taxon>
        <taxon>Pleurodelinae</taxon>
        <taxon>Pleurodeles</taxon>
    </lineage>
</organism>
<dbReference type="EMBL" id="JANPWB010000003">
    <property type="protein sequence ID" value="KAJ1198217.1"/>
    <property type="molecule type" value="Genomic_DNA"/>
</dbReference>
<evidence type="ECO:0000313" key="1">
    <source>
        <dbReference type="EMBL" id="KAJ1198217.1"/>
    </source>
</evidence>
<protein>
    <submittedName>
        <fullName evidence="1">Uncharacterized protein</fullName>
    </submittedName>
</protein>